<dbReference type="OrthoDB" id="5562739at2759"/>
<name>A0A8X7TES0_CANPA</name>
<feature type="compositionally biased region" description="Polar residues" evidence="1">
    <location>
        <begin position="210"/>
        <end position="226"/>
    </location>
</feature>
<gene>
    <name evidence="3" type="ORF">FOB60_000988</name>
</gene>
<reference evidence="3" key="1">
    <citation type="submission" date="2020-03" db="EMBL/GenBank/DDBJ databases">
        <title>FDA dAtabase for Regulatory Grade micrObial Sequences (FDA-ARGOS): Supporting development and validation of Infectious Disease Dx tests.</title>
        <authorList>
            <person name="Campos J."/>
            <person name="Goldberg B."/>
            <person name="Tallon L."/>
            <person name="Sadzewicz L."/>
            <person name="Vavikolanu K."/>
            <person name="Mehta A."/>
            <person name="Aluvathingal J."/>
            <person name="Nadendla S."/>
            <person name="Nandy P."/>
            <person name="Geyer C."/>
            <person name="Yan Y."/>
            <person name="Sichtig H."/>
        </authorList>
    </citation>
    <scope>NUCLEOTIDE SEQUENCE [LARGE SCALE GENOMIC DNA]</scope>
    <source>
        <strain evidence="3">FDAARGOS_652</strain>
    </source>
</reference>
<protein>
    <recommendedName>
        <fullName evidence="2">HTH APSES-type domain-containing protein</fullName>
    </recommendedName>
</protein>
<evidence type="ECO:0000313" key="4">
    <source>
        <dbReference type="Proteomes" id="UP000590412"/>
    </source>
</evidence>
<feature type="compositionally biased region" description="Basic residues" evidence="1">
    <location>
        <begin position="228"/>
        <end position="243"/>
    </location>
</feature>
<comment type="caution">
    <text evidence="3">The sequence shown here is derived from an EMBL/GenBank/DDBJ whole genome shotgun (WGS) entry which is preliminary data.</text>
</comment>
<feature type="domain" description="HTH APSES-type" evidence="2">
    <location>
        <begin position="317"/>
        <end position="441"/>
    </location>
</feature>
<feature type="compositionally biased region" description="Polar residues" evidence="1">
    <location>
        <begin position="482"/>
        <end position="496"/>
    </location>
</feature>
<dbReference type="SUPFAM" id="SSF54616">
    <property type="entry name" value="DNA-binding domain of Mlu1-box binding protein MBP1"/>
    <property type="match status" value="1"/>
</dbReference>
<dbReference type="InterPro" id="IPR003163">
    <property type="entry name" value="Tscrpt_reg_HTH_APSES-type"/>
</dbReference>
<dbReference type="GO" id="GO:0033309">
    <property type="term" value="C:SBF transcription complex"/>
    <property type="evidence" value="ECO:0007669"/>
    <property type="project" value="TreeGrafter"/>
</dbReference>
<dbReference type="PANTHER" id="PTHR43828">
    <property type="entry name" value="ASPARAGINASE"/>
    <property type="match status" value="1"/>
</dbReference>
<feature type="region of interest" description="Disordered" evidence="1">
    <location>
        <begin position="468"/>
        <end position="496"/>
    </location>
</feature>
<dbReference type="InterPro" id="IPR051642">
    <property type="entry name" value="SWI6-like"/>
</dbReference>
<feature type="region of interest" description="Disordered" evidence="1">
    <location>
        <begin position="84"/>
        <end position="105"/>
    </location>
</feature>
<dbReference type="PROSITE" id="PS51299">
    <property type="entry name" value="HTH_APSES"/>
    <property type="match status" value="1"/>
</dbReference>
<dbReference type="Proteomes" id="UP000590412">
    <property type="component" value="Unassembled WGS sequence"/>
</dbReference>
<dbReference type="GO" id="GO:0030907">
    <property type="term" value="C:MBF transcription complex"/>
    <property type="evidence" value="ECO:0007669"/>
    <property type="project" value="TreeGrafter"/>
</dbReference>
<dbReference type="InterPro" id="IPR036887">
    <property type="entry name" value="HTH_APSES_sf"/>
</dbReference>
<dbReference type="GO" id="GO:0003677">
    <property type="term" value="F:DNA binding"/>
    <property type="evidence" value="ECO:0007669"/>
    <property type="project" value="InterPro"/>
</dbReference>
<organism evidence="3 4">
    <name type="scientific">Candida parapsilosis</name>
    <name type="common">Yeast</name>
    <dbReference type="NCBI Taxonomy" id="5480"/>
    <lineage>
        <taxon>Eukaryota</taxon>
        <taxon>Fungi</taxon>
        <taxon>Dikarya</taxon>
        <taxon>Ascomycota</taxon>
        <taxon>Saccharomycotina</taxon>
        <taxon>Pichiomycetes</taxon>
        <taxon>Debaryomycetaceae</taxon>
        <taxon>Candida/Lodderomyces clade</taxon>
        <taxon>Candida</taxon>
    </lineage>
</organism>
<feature type="region of interest" description="Disordered" evidence="1">
    <location>
        <begin position="210"/>
        <end position="263"/>
    </location>
</feature>
<sequence length="707" mass="78565">MLPSVYHTTPDHTSSPIGYNINHLASSYSISPQTTHLPSMVYSLNQEGSQSTTKLPSIHQLTNRTIMSPKENQLQVPQQLPMPSHVVSTPSAPSQSTFAHHDSFSTPPQSRFPIVSLHAQQLQQLRSPVTRQYVFAQNSPISPVSPILSPYAVRHPVEEGSYNSPNYPASLMSPPSMPTGTIGNTLASPYNQHMQPIEVRHRVNRNDASQATLATSQTPLETKTTPSKVKKLGKSDKRKRRKSASNGSIKVGKSHTKTGSSIYNRKPRQTLVFNEKAIHYPVHKDFSSLTTANKIPSANVQQLNTTIYPNIDTKKYATSALDPQRNFLTVFEYMINDHWVIWDYETGYVHLTGIWKASLCANGAAPPSASHMKADIVKLLESTPKQYQAYIKRIRGGFLKIQGTWLPFRLCKVLAKRFCYHIRFALIPIFGVDFPESCLQPNDTGYGELRLDDLKNCKVDLAESISNYSEENPKEEEEHVKVSTNAQQPRDSRSSSPVMVELMNQQNPIKLEQSASLVSPVSINNSKFVNVEQLPPVGTFSPTSAGPLLDECSPQQTESYNYKHQTPSTSTAVWHNLGQNQSTSTSSESLSSIFTEKSTVPPTARSKCQSYTDLLEIVNASKCLQSLSQKRANGINKQLPPIDRLKSSNGRSAWEDETDDEGPVEKVERNQKMEDGISSILLAAELNKSFAYNNKPRSGLSIKDLTT</sequence>
<feature type="region of interest" description="Disordered" evidence="1">
    <location>
        <begin position="639"/>
        <end position="671"/>
    </location>
</feature>
<evidence type="ECO:0000313" key="3">
    <source>
        <dbReference type="EMBL" id="KAF6059406.1"/>
    </source>
</evidence>
<evidence type="ECO:0000259" key="2">
    <source>
        <dbReference type="PROSITE" id="PS51299"/>
    </source>
</evidence>
<accession>A0A8X7TES0</accession>
<proteinExistence type="predicted"/>
<dbReference type="EMBL" id="JABWAB010000001">
    <property type="protein sequence ID" value="KAF6059406.1"/>
    <property type="molecule type" value="Genomic_DNA"/>
</dbReference>
<dbReference type="GO" id="GO:0000981">
    <property type="term" value="F:DNA-binding transcription factor activity, RNA polymerase II-specific"/>
    <property type="evidence" value="ECO:0007669"/>
    <property type="project" value="UniProtKB-ARBA"/>
</dbReference>
<feature type="compositionally biased region" description="Polar residues" evidence="1">
    <location>
        <begin position="86"/>
        <end position="105"/>
    </location>
</feature>
<dbReference type="Gene3D" id="3.10.260.10">
    <property type="entry name" value="Transcription regulator HTH, APSES-type DNA-binding domain"/>
    <property type="match status" value="1"/>
</dbReference>
<evidence type="ECO:0000256" key="1">
    <source>
        <dbReference type="SAM" id="MobiDB-lite"/>
    </source>
</evidence>
<dbReference type="AlphaFoldDB" id="A0A8X7TES0"/>
<dbReference type="PANTHER" id="PTHR43828:SF5">
    <property type="entry name" value="TRANSCRIPTIONAL REPRESSOR XBP1"/>
    <property type="match status" value="1"/>
</dbReference>